<dbReference type="Gene3D" id="1.20.5.5260">
    <property type="match status" value="1"/>
</dbReference>
<dbReference type="EMBL" id="PQJL01000016">
    <property type="protein sequence ID" value="ROW60011.1"/>
    <property type="molecule type" value="Genomic_DNA"/>
</dbReference>
<reference evidence="1 2" key="1">
    <citation type="journal article" date="2018" name="Front. Microbiol.">
        <title>An Investigation of an Acute Gastroenteritis Outbreak: Cronobacter sakazakii, a Potential Cause of Food-Borne Illness.</title>
        <authorList>
            <person name="Yong W."/>
            <person name="Guo B."/>
            <person name="Shi X."/>
            <person name="Cheng T."/>
            <person name="Chen M."/>
            <person name="Jiang X."/>
            <person name="Ye Y."/>
            <person name="Wang J."/>
            <person name="Xie G."/>
            <person name="Ding J."/>
        </authorList>
    </citation>
    <scope>NUCLEOTIDE SEQUENCE [LARGE SCALE GENOMIC DNA]</scope>
    <source>
        <strain evidence="1 2">S1</strain>
    </source>
</reference>
<evidence type="ECO:0000313" key="2">
    <source>
        <dbReference type="Proteomes" id="UP000285793"/>
    </source>
</evidence>
<dbReference type="AlphaFoldDB" id="A0A423XU11"/>
<proteinExistence type="predicted"/>
<sequence>MAPSVSADSQLVDYFAANGDQYLCEKVIISEIRLELTAKKNSVTNKDIILALIYRLQVEDNEVKKDILRNALEIVVQRTPDDIQS</sequence>
<protein>
    <recommendedName>
        <fullName evidence="3">Two-component-system connector protein AriR</fullName>
    </recommendedName>
</protein>
<evidence type="ECO:0008006" key="3">
    <source>
        <dbReference type="Google" id="ProtNLM"/>
    </source>
</evidence>
<dbReference type="Pfam" id="PF10798">
    <property type="entry name" value="YmgB"/>
    <property type="match status" value="1"/>
</dbReference>
<gene>
    <name evidence="1" type="ORF">C3E80_16670</name>
</gene>
<dbReference type="RefSeq" id="WP_123948884.1">
    <property type="nucleotide sequence ID" value="NZ_PQJL01000016.1"/>
</dbReference>
<evidence type="ECO:0000313" key="1">
    <source>
        <dbReference type="EMBL" id="ROW60011.1"/>
    </source>
</evidence>
<comment type="caution">
    <text evidence="1">The sequence shown here is derived from an EMBL/GenBank/DDBJ whole genome shotgun (WGS) entry which is preliminary data.</text>
</comment>
<organism evidence="1 2">
    <name type="scientific">Cronobacter malonaticus</name>
    <dbReference type="NCBI Taxonomy" id="413503"/>
    <lineage>
        <taxon>Bacteria</taxon>
        <taxon>Pseudomonadati</taxon>
        <taxon>Pseudomonadota</taxon>
        <taxon>Gammaproteobacteria</taxon>
        <taxon>Enterobacterales</taxon>
        <taxon>Enterobacteriaceae</taxon>
        <taxon>Cronobacter</taxon>
    </lineage>
</organism>
<dbReference type="InterPro" id="IPR024753">
    <property type="entry name" value="AriR"/>
</dbReference>
<dbReference type="Proteomes" id="UP000285793">
    <property type="component" value="Unassembled WGS sequence"/>
</dbReference>
<name>A0A423XU11_9ENTR</name>
<dbReference type="GO" id="GO:0071468">
    <property type="term" value="P:cellular response to acidic pH"/>
    <property type="evidence" value="ECO:0007669"/>
    <property type="project" value="InterPro"/>
</dbReference>
<accession>A0A423XU11</accession>